<evidence type="ECO:0000256" key="5">
    <source>
        <dbReference type="ARBA" id="ARBA00023304"/>
    </source>
</evidence>
<evidence type="ECO:0000313" key="8">
    <source>
        <dbReference type="EMBL" id="MFC4429700.1"/>
    </source>
</evidence>
<evidence type="ECO:0000256" key="4">
    <source>
        <dbReference type="ARBA" id="ARBA00023239"/>
    </source>
</evidence>
<accession>A0ABV8XW01</accession>
<reference evidence="9" key="1">
    <citation type="journal article" date="2019" name="Int. J. Syst. Evol. Microbiol.">
        <title>The Global Catalogue of Microorganisms (GCM) 10K type strain sequencing project: providing services to taxonomists for standard genome sequencing and annotation.</title>
        <authorList>
            <consortium name="The Broad Institute Genomics Platform"/>
            <consortium name="The Broad Institute Genome Sequencing Center for Infectious Disease"/>
            <person name="Wu L."/>
            <person name="Ma J."/>
        </authorList>
    </citation>
    <scope>NUCLEOTIDE SEQUENCE [LARGE SCALE GENOMIC DNA]</scope>
    <source>
        <strain evidence="9">CGMCC 1.12125</strain>
    </source>
</reference>
<dbReference type="Gene3D" id="3.50.30.80">
    <property type="entry name" value="IlvD/EDD C-terminal domain-like"/>
    <property type="match status" value="1"/>
</dbReference>
<dbReference type="PANTHER" id="PTHR43661:SF3">
    <property type="entry name" value="D-XYLONATE DEHYDRATASE YAGF-RELATED"/>
    <property type="match status" value="1"/>
</dbReference>
<keyword evidence="4 8" id="KW-0456">Lyase</keyword>
<evidence type="ECO:0000313" key="9">
    <source>
        <dbReference type="Proteomes" id="UP001595965"/>
    </source>
</evidence>
<proteinExistence type="inferred from homology"/>
<keyword evidence="2" id="KW-0408">Iron</keyword>
<keyword evidence="2" id="KW-0001">2Fe-2S</keyword>
<organism evidence="8 9">
    <name type="scientific">Citricoccus alkalitolerans</name>
    <dbReference type="NCBI Taxonomy" id="246603"/>
    <lineage>
        <taxon>Bacteria</taxon>
        <taxon>Bacillati</taxon>
        <taxon>Actinomycetota</taxon>
        <taxon>Actinomycetes</taxon>
        <taxon>Micrococcales</taxon>
        <taxon>Micrococcaceae</taxon>
        <taxon>Citricoccus</taxon>
    </lineage>
</organism>
<sequence length="592" mass="61613">MTSPSMPDTPTTWPPMRSNFPVDSMRSLARRAEWKPLGVTPEQLDWPKVAIVNTSNDLAACFAHLDEIVMVLKEELRSLGVLPLEIRTSAPSDFITSVGQAGRYVLPARDLITNDIEVMVEGAQLDGMICLSSCDKTTPAHLMAAGRLNVPTVIIPCGYQHSGLAADGSADIEEVFLQASYHSIRGGDQGQMESMADTAIRGPGVCAGLATANSMHMIAEVLGMAVSGAAPVRAGSEPMWDSVRRSAAALVHALRNGIRPRDVITTGAIQDAVTVMLSVGASVNTIKHLQAVAVEAGLDIDVWEAFRTQGRRVPLLASIRPNGPHLVEDLEDAGGTATILRELAPLLSPATERITVTGETLAERIGAAQPADGTIIRGLDDPYSTQPSIVVLRGSLAATGSVSKRPIPDPGPYTFTGPARIFHSREEGIEAVAEGRVQVGDVVVLRGLGLEGGPGMGFVSGLIFALEGAGLAGQVGFVTDGQYSGLANSGVMVGEVSPEAATGGAIGLIQDGDPIAIDLQAGTLDVLVDPEVLSARPPFRQPEEHVPDAGPVGYLDLYRSAVQPLACGAVLCPRPGSAAQAVCAADAGRPAS</sequence>
<feature type="domain" description="Dihydroxy-acid/6-phosphogluconate dehydratase N-terminal" evidence="6">
    <location>
        <begin position="47"/>
        <end position="363"/>
    </location>
</feature>
<name>A0ABV8XW01_9MICC</name>
<feature type="domain" description="Dihydroxy-acid/6-phosphogluconate dehydratase C-terminal" evidence="7">
    <location>
        <begin position="375"/>
        <end position="569"/>
    </location>
</feature>
<dbReference type="SUPFAM" id="SSF143975">
    <property type="entry name" value="IlvD/EDD N-terminal domain-like"/>
    <property type="match status" value="1"/>
</dbReference>
<keyword evidence="5" id="KW-0028">Amino-acid biosynthesis</keyword>
<dbReference type="InterPro" id="IPR037237">
    <property type="entry name" value="IlvD/EDD_N"/>
</dbReference>
<dbReference type="InterPro" id="IPR042096">
    <property type="entry name" value="Dihydro-acid_dehy_C"/>
</dbReference>
<evidence type="ECO:0000256" key="3">
    <source>
        <dbReference type="ARBA" id="ARBA00023014"/>
    </source>
</evidence>
<dbReference type="Pfam" id="PF24877">
    <property type="entry name" value="ILV_EDD_C"/>
    <property type="match status" value="1"/>
</dbReference>
<evidence type="ECO:0000259" key="6">
    <source>
        <dbReference type="Pfam" id="PF00920"/>
    </source>
</evidence>
<dbReference type="Proteomes" id="UP001595965">
    <property type="component" value="Unassembled WGS sequence"/>
</dbReference>
<evidence type="ECO:0000256" key="1">
    <source>
        <dbReference type="ARBA" id="ARBA00006486"/>
    </source>
</evidence>
<evidence type="ECO:0000259" key="7">
    <source>
        <dbReference type="Pfam" id="PF24877"/>
    </source>
</evidence>
<dbReference type="RefSeq" id="WP_344227923.1">
    <property type="nucleotide sequence ID" value="NZ_BAAALH010000002.1"/>
</dbReference>
<keyword evidence="9" id="KW-1185">Reference proteome</keyword>
<dbReference type="PANTHER" id="PTHR43661">
    <property type="entry name" value="D-XYLONATE DEHYDRATASE"/>
    <property type="match status" value="1"/>
</dbReference>
<comment type="similarity">
    <text evidence="1">Belongs to the IlvD/Edd family.</text>
</comment>
<comment type="caution">
    <text evidence="8">The sequence shown here is derived from an EMBL/GenBank/DDBJ whole genome shotgun (WGS) entry which is preliminary data.</text>
</comment>
<keyword evidence="3" id="KW-0411">Iron-sulfur</keyword>
<dbReference type="EMBL" id="JBHSEN010000001">
    <property type="protein sequence ID" value="MFC4429700.1"/>
    <property type="molecule type" value="Genomic_DNA"/>
</dbReference>
<dbReference type="GO" id="GO:0004160">
    <property type="term" value="F:dihydroxy-acid dehydratase activity"/>
    <property type="evidence" value="ECO:0007669"/>
    <property type="project" value="UniProtKB-EC"/>
</dbReference>
<dbReference type="InterPro" id="IPR020558">
    <property type="entry name" value="DiOHA_6PGluconate_deHydtase_CS"/>
</dbReference>
<evidence type="ECO:0000256" key="2">
    <source>
        <dbReference type="ARBA" id="ARBA00022714"/>
    </source>
</evidence>
<gene>
    <name evidence="8" type="ORF">ACFO0K_08395</name>
</gene>
<protein>
    <submittedName>
        <fullName evidence="8">Dihydroxy-acid dehydratase</fullName>
        <ecNumber evidence="8">4.2.1.9</ecNumber>
    </submittedName>
</protein>
<dbReference type="InterPro" id="IPR056740">
    <property type="entry name" value="ILV_EDD_C"/>
</dbReference>
<dbReference type="SUPFAM" id="SSF52016">
    <property type="entry name" value="LeuD/IlvD-like"/>
    <property type="match status" value="1"/>
</dbReference>
<keyword evidence="2" id="KW-0479">Metal-binding</keyword>
<dbReference type="PROSITE" id="PS00886">
    <property type="entry name" value="ILVD_EDD_1"/>
    <property type="match status" value="1"/>
</dbReference>
<dbReference type="InterPro" id="IPR000581">
    <property type="entry name" value="ILV_EDD_N"/>
</dbReference>
<keyword evidence="5" id="KW-0100">Branched-chain amino acid biosynthesis</keyword>
<dbReference type="EC" id="4.2.1.9" evidence="8"/>
<dbReference type="Pfam" id="PF00920">
    <property type="entry name" value="ILVD_EDD_N"/>
    <property type="match status" value="1"/>
</dbReference>